<dbReference type="Pfam" id="PF07705">
    <property type="entry name" value="CARDB"/>
    <property type="match status" value="1"/>
</dbReference>
<feature type="transmembrane region" description="Helical" evidence="1">
    <location>
        <begin position="756"/>
        <end position="775"/>
    </location>
</feature>
<keyword evidence="1" id="KW-0812">Transmembrane</keyword>
<dbReference type="InterPro" id="IPR011635">
    <property type="entry name" value="CARDB"/>
</dbReference>
<organism evidence="3">
    <name type="scientific">uncultured marine group II/III euryarchaeote KM3_63_C07</name>
    <dbReference type="NCBI Taxonomy" id="1456476"/>
    <lineage>
        <taxon>Archaea</taxon>
        <taxon>Methanobacteriati</taxon>
        <taxon>Methanobacteriota</taxon>
        <taxon>environmental samples</taxon>
    </lineage>
</organism>
<dbReference type="GO" id="GO:0005509">
    <property type="term" value="F:calcium ion binding"/>
    <property type="evidence" value="ECO:0007669"/>
    <property type="project" value="InterPro"/>
</dbReference>
<dbReference type="InterPro" id="IPR013783">
    <property type="entry name" value="Ig-like_fold"/>
</dbReference>
<evidence type="ECO:0000313" key="3">
    <source>
        <dbReference type="EMBL" id="AIF13645.1"/>
    </source>
</evidence>
<dbReference type="InterPro" id="IPR015919">
    <property type="entry name" value="Cadherin-like_sf"/>
</dbReference>
<feature type="domain" description="CARDB" evidence="2">
    <location>
        <begin position="626"/>
        <end position="732"/>
    </location>
</feature>
<sequence>MGVVLVILLMAGLAPLVPSATADTVIGAEEVGLIEAGDFSEPESWQISSTAGFSSDPAEYSEGMVADGELSLTHNRPDNLQQTISWATYSVTNSNATLGEPDSYYTWSKGPNITMSGYDFSGLHGMQLANVSLVLHFSVPDVLNQDSVRVILQNHGSDKLVVTYARTFGPIYRMTNPMVLSLDGLALTDWTSLEGTQFTIDYVSTGTSDDSEVRVDAVGLRVKYHQPWYSFETVKAINTVTDVDSPVLDIGPFDGTITGLTQESCGLAPDGPAVGEWSFDVEVPPLQQLGRIHVFGTGNHTIWVLLDDADGDYTQIESGDALVSLESPQHVRVEIEDGCVSGARIDVNDPHLVAHGHVSGSLEGLAETSYIRIAVGSSLVASIPIQPGAFSVDVPVGHALPERGGEMTVGVASRFQWSSDGTAESTVVHIQSMSITGGYSVHWDYDPECLALEDMSFNEDDAGVHLPMDVRCSDDLTSPEDLILSATSSDPGVVEASVVDQYVRIQPARDSWGEVTIEVVVSDALGNSWSDSMTATVTAVEDPPVLDGLPLVVYVELGQTMVINLDISDPDTESLSLSSSRSWATFDAADDMVLTPVEAGTHSVRVTVSDGTNEVYQDFDVVVTAKPDLLVETIDVRRDGVSVTEVADGDVIEIHAYIRNEGRGGADAVDVKCRVDGVLVGSVMIDHIESGGLGSVVCDAQVVRVGDTLIIEVTADGTGSITEISESNNDRTVVLDVSEIEDVDGGIIDSIDRGPAILMICVGVVLISLTALYFGPSRVSKPFNRKK</sequence>
<dbReference type="SUPFAM" id="SSF49313">
    <property type="entry name" value="Cadherin-like"/>
    <property type="match status" value="1"/>
</dbReference>
<dbReference type="GO" id="GO:0016020">
    <property type="term" value="C:membrane"/>
    <property type="evidence" value="ECO:0007669"/>
    <property type="project" value="InterPro"/>
</dbReference>
<dbReference type="EMBL" id="KF900979">
    <property type="protein sequence ID" value="AIF13645.1"/>
    <property type="molecule type" value="Genomic_DNA"/>
</dbReference>
<name>A0A075HEM9_9EURY</name>
<evidence type="ECO:0000256" key="1">
    <source>
        <dbReference type="SAM" id="Phobius"/>
    </source>
</evidence>
<reference evidence="3" key="1">
    <citation type="journal article" date="2014" name="Genome Biol. Evol.">
        <title>Pangenome evidence for extensive interdomain horizontal transfer affecting lineage core and shell genes in uncultured planktonic thaumarchaeota and euryarchaeota.</title>
        <authorList>
            <person name="Deschamps P."/>
            <person name="Zivanovic Y."/>
            <person name="Moreira D."/>
            <person name="Rodriguez-Valera F."/>
            <person name="Lopez-Garcia P."/>
        </authorList>
    </citation>
    <scope>NUCLEOTIDE SEQUENCE</scope>
</reference>
<evidence type="ECO:0000259" key="2">
    <source>
        <dbReference type="Pfam" id="PF07705"/>
    </source>
</evidence>
<keyword evidence="1" id="KW-1133">Transmembrane helix</keyword>
<proteinExistence type="predicted"/>
<dbReference type="Gene3D" id="2.60.40.10">
    <property type="entry name" value="Immunoglobulins"/>
    <property type="match status" value="2"/>
</dbReference>
<keyword evidence="1" id="KW-0472">Membrane</keyword>
<dbReference type="AlphaFoldDB" id="A0A075HEM9"/>
<protein>
    <recommendedName>
        <fullName evidence="2">CARDB domain-containing protein</fullName>
    </recommendedName>
</protein>
<accession>A0A075HEM9</accession>